<evidence type="ECO:0000259" key="9">
    <source>
        <dbReference type="PROSITE" id="PS50850"/>
    </source>
</evidence>
<dbReference type="OrthoDB" id="440755at2759"/>
<protein>
    <submittedName>
        <fullName evidence="10">Protein spinster</fullName>
    </submittedName>
</protein>
<feature type="transmembrane region" description="Helical" evidence="8">
    <location>
        <begin position="291"/>
        <end position="316"/>
    </location>
</feature>
<keyword evidence="5 8" id="KW-0472">Membrane</keyword>
<feature type="transmembrane region" description="Helical" evidence="8">
    <location>
        <begin position="261"/>
        <end position="279"/>
    </location>
</feature>
<dbReference type="Pfam" id="PF07690">
    <property type="entry name" value="MFS_1"/>
    <property type="match status" value="1"/>
</dbReference>
<evidence type="ECO:0000256" key="7">
    <source>
        <dbReference type="SAM" id="MobiDB-lite"/>
    </source>
</evidence>
<evidence type="ECO:0000256" key="2">
    <source>
        <dbReference type="ARBA" id="ARBA00022448"/>
    </source>
</evidence>
<dbReference type="FunFam" id="1.20.1250.20:FF:000520">
    <property type="entry name" value="Major facilitator superfamily protein"/>
    <property type="match status" value="1"/>
</dbReference>
<dbReference type="eggNOG" id="KOG1330">
    <property type="taxonomic scope" value="Eukaryota"/>
</dbReference>
<evidence type="ECO:0000256" key="4">
    <source>
        <dbReference type="ARBA" id="ARBA00022989"/>
    </source>
</evidence>
<dbReference type="Gene3D" id="1.20.1250.20">
    <property type="entry name" value="MFS general substrate transporter like domains"/>
    <property type="match status" value="1"/>
</dbReference>
<dbReference type="PANTHER" id="PTHR23505">
    <property type="entry name" value="SPINSTER"/>
    <property type="match status" value="1"/>
</dbReference>
<feature type="domain" description="Major facilitator superfamily (MFS) profile" evidence="9">
    <location>
        <begin position="7"/>
        <end position="440"/>
    </location>
</feature>
<reference evidence="11" key="1">
    <citation type="submission" date="2013-01" db="EMBL/GenBank/DDBJ databases">
        <title>Draft Genome Sequence of a Mulberry Tree, Morus notabilis C.K. Schneid.</title>
        <authorList>
            <person name="He N."/>
            <person name="Zhao S."/>
        </authorList>
    </citation>
    <scope>NUCLEOTIDE SEQUENCE</scope>
</reference>
<accession>W9SH79</accession>
<dbReference type="GO" id="GO:0022857">
    <property type="term" value="F:transmembrane transporter activity"/>
    <property type="evidence" value="ECO:0007669"/>
    <property type="project" value="InterPro"/>
</dbReference>
<dbReference type="SUPFAM" id="SSF103473">
    <property type="entry name" value="MFS general substrate transporter"/>
    <property type="match status" value="1"/>
</dbReference>
<feature type="region of interest" description="Disordered" evidence="7">
    <location>
        <begin position="461"/>
        <end position="482"/>
    </location>
</feature>
<gene>
    <name evidence="10" type="ORF">L484_021566</name>
</gene>
<keyword evidence="3 8" id="KW-0812">Transmembrane</keyword>
<name>W9SH79_9ROSA</name>
<evidence type="ECO:0000256" key="8">
    <source>
        <dbReference type="SAM" id="Phobius"/>
    </source>
</evidence>
<comment type="similarity">
    <text evidence="6">Belongs to the major facilitator superfamily. Spinster (TC 2.A.1.49) family.</text>
</comment>
<dbReference type="PANTHER" id="PTHR23505:SF72">
    <property type="entry name" value="MAJOR FACILITATOR SUPERFAMILY (MFS) PROFILE DOMAIN-CONTAINING PROTEIN"/>
    <property type="match status" value="1"/>
</dbReference>
<dbReference type="STRING" id="981085.W9SH79"/>
<keyword evidence="11" id="KW-1185">Reference proteome</keyword>
<dbReference type="AlphaFoldDB" id="W9SH79"/>
<dbReference type="InterPro" id="IPR044770">
    <property type="entry name" value="MFS_spinster-like"/>
</dbReference>
<sequence length="525" mass="56275">MREEAVTMLLVNLAGIMERADESLLPGAYKEVGAALHTNPTGLGSLTLLRSMVQSLCYPIAAYLAVRHNRAHVIALGAFLWAAATFLVAFSSTFLQVAISRALNGIGLALVAPAIQSLVADSTDDSNRGMAFGWLQLTGNVGSIIGGLSSILISPITFMGIPGWRLSFHIVGLISVIVGVLVRLYATDPHFPSGTKPSDQTSGNSFWSEVKELAKEAKEVIKIPSFQIIVAQGVTGSFPWSALSFAPMWLELMGFSHEKTAFLIGLFVVFSSLGGLFGGKMGDILSVRLRNAGRIILAQISSASAIPLAAILLLALPDDPSTGFSHGLILVIMGFCISWNAAATNNPIFAEIVPEKSRTSVYALDRSFESVLSSFAPPVVGLLAQHVYGYRPIPKGSSLSEEIATDRENAASLAKALYTAIGVPMALCCLIYSFLYSTYPRDRERAQMEALIESEMLQIESGNSPADGQNSQVPLSESEEPSVGNRIVIELEYGGEDGLDFDDDDGDDEKTLLYRQLTFSNLSPQ</sequence>
<dbReference type="EMBL" id="KE345565">
    <property type="protein sequence ID" value="EXC06727.1"/>
    <property type="molecule type" value="Genomic_DNA"/>
</dbReference>
<dbReference type="PROSITE" id="PS50850">
    <property type="entry name" value="MFS"/>
    <property type="match status" value="1"/>
</dbReference>
<feature type="compositionally biased region" description="Polar residues" evidence="7">
    <location>
        <begin position="461"/>
        <end position="475"/>
    </location>
</feature>
<feature type="transmembrane region" description="Helical" evidence="8">
    <location>
        <begin position="132"/>
        <end position="154"/>
    </location>
</feature>
<dbReference type="Proteomes" id="UP000030645">
    <property type="component" value="Unassembled WGS sequence"/>
</dbReference>
<feature type="transmembrane region" description="Helical" evidence="8">
    <location>
        <begin position="101"/>
        <end position="120"/>
    </location>
</feature>
<keyword evidence="2" id="KW-0813">Transport</keyword>
<feature type="transmembrane region" description="Helical" evidence="8">
    <location>
        <begin position="166"/>
        <end position="186"/>
    </location>
</feature>
<dbReference type="InterPro" id="IPR011701">
    <property type="entry name" value="MFS"/>
</dbReference>
<dbReference type="InterPro" id="IPR020846">
    <property type="entry name" value="MFS_dom"/>
</dbReference>
<evidence type="ECO:0000313" key="10">
    <source>
        <dbReference type="EMBL" id="EXC06727.1"/>
    </source>
</evidence>
<feature type="transmembrane region" description="Helical" evidence="8">
    <location>
        <begin position="73"/>
        <end position="95"/>
    </location>
</feature>
<keyword evidence="4 8" id="KW-1133">Transmembrane helix</keyword>
<feature type="transmembrane region" description="Helical" evidence="8">
    <location>
        <begin position="228"/>
        <end position="249"/>
    </location>
</feature>
<comment type="subcellular location">
    <subcellularLocation>
        <location evidence="1">Membrane</location>
        <topology evidence="1">Multi-pass membrane protein</topology>
    </subcellularLocation>
</comment>
<dbReference type="GO" id="GO:0016020">
    <property type="term" value="C:membrane"/>
    <property type="evidence" value="ECO:0007669"/>
    <property type="project" value="UniProtKB-SubCell"/>
</dbReference>
<evidence type="ECO:0000256" key="6">
    <source>
        <dbReference type="ARBA" id="ARBA00024338"/>
    </source>
</evidence>
<evidence type="ECO:0000256" key="5">
    <source>
        <dbReference type="ARBA" id="ARBA00023136"/>
    </source>
</evidence>
<feature type="transmembrane region" description="Helical" evidence="8">
    <location>
        <begin position="328"/>
        <end position="349"/>
    </location>
</feature>
<dbReference type="CDD" id="cd17328">
    <property type="entry name" value="MFS_spinster_like"/>
    <property type="match status" value="1"/>
</dbReference>
<proteinExistence type="inferred from homology"/>
<dbReference type="InterPro" id="IPR036259">
    <property type="entry name" value="MFS_trans_sf"/>
</dbReference>
<organism evidence="10 11">
    <name type="scientific">Morus notabilis</name>
    <dbReference type="NCBI Taxonomy" id="981085"/>
    <lineage>
        <taxon>Eukaryota</taxon>
        <taxon>Viridiplantae</taxon>
        <taxon>Streptophyta</taxon>
        <taxon>Embryophyta</taxon>
        <taxon>Tracheophyta</taxon>
        <taxon>Spermatophyta</taxon>
        <taxon>Magnoliopsida</taxon>
        <taxon>eudicotyledons</taxon>
        <taxon>Gunneridae</taxon>
        <taxon>Pentapetalae</taxon>
        <taxon>rosids</taxon>
        <taxon>fabids</taxon>
        <taxon>Rosales</taxon>
        <taxon>Moraceae</taxon>
        <taxon>Moreae</taxon>
        <taxon>Morus</taxon>
    </lineage>
</organism>
<feature type="transmembrane region" description="Helical" evidence="8">
    <location>
        <begin position="416"/>
        <end position="435"/>
    </location>
</feature>
<dbReference type="KEGG" id="mnt:21404419"/>
<feature type="transmembrane region" description="Helical" evidence="8">
    <location>
        <begin position="370"/>
        <end position="388"/>
    </location>
</feature>
<evidence type="ECO:0000256" key="1">
    <source>
        <dbReference type="ARBA" id="ARBA00004141"/>
    </source>
</evidence>
<evidence type="ECO:0000313" key="11">
    <source>
        <dbReference type="Proteomes" id="UP000030645"/>
    </source>
</evidence>
<evidence type="ECO:0000256" key="3">
    <source>
        <dbReference type="ARBA" id="ARBA00022692"/>
    </source>
</evidence>